<name>A0A7M2SJ29_9ACTN</name>
<accession>A0A7M2SJ29</accession>
<dbReference type="EMBL" id="CP063373">
    <property type="protein sequence ID" value="QOV35463.1"/>
    <property type="molecule type" value="Genomic_DNA"/>
</dbReference>
<reference evidence="1 2" key="1">
    <citation type="submission" date="2020-10" db="EMBL/GenBank/DDBJ databases">
        <title>Streptomyces ferrugineus complate genome analysis.</title>
        <authorList>
            <person name="Anwar N."/>
        </authorList>
    </citation>
    <scope>NUCLEOTIDE SEQUENCE [LARGE SCALE GENOMIC DNA]</scope>
    <source>
        <strain evidence="1 2">CCTCC AA2014009</strain>
    </source>
</reference>
<proteinExistence type="predicted"/>
<dbReference type="RefSeq" id="WP_194040452.1">
    <property type="nucleotide sequence ID" value="NZ_CP063373.1"/>
</dbReference>
<gene>
    <name evidence="1" type="ORF">IM697_36255</name>
</gene>
<evidence type="ECO:0000313" key="1">
    <source>
        <dbReference type="EMBL" id="QOV35463.1"/>
    </source>
</evidence>
<dbReference type="AlphaFoldDB" id="A0A7M2SJ29"/>
<sequence>MTWGWEYDPDEAHVAGGAPPAFLAEVEKKADELVRAAAAFYLDGTTYQGEGPNGGFAHVPGGFFNYLIVPRHERLYIMQVTFL</sequence>
<dbReference type="KEGG" id="sfeu:IM697_36255"/>
<evidence type="ECO:0000313" key="2">
    <source>
        <dbReference type="Proteomes" id="UP000594205"/>
    </source>
</evidence>
<dbReference type="Proteomes" id="UP000594205">
    <property type="component" value="Chromosome"/>
</dbReference>
<keyword evidence="2" id="KW-1185">Reference proteome</keyword>
<protein>
    <submittedName>
        <fullName evidence="1">Uncharacterized protein</fullName>
    </submittedName>
</protein>
<organism evidence="1 2">
    <name type="scientific">Streptomyces ferrugineus</name>
    <dbReference type="NCBI Taxonomy" id="1413221"/>
    <lineage>
        <taxon>Bacteria</taxon>
        <taxon>Bacillati</taxon>
        <taxon>Actinomycetota</taxon>
        <taxon>Actinomycetes</taxon>
        <taxon>Kitasatosporales</taxon>
        <taxon>Streptomycetaceae</taxon>
        <taxon>Streptomyces</taxon>
    </lineage>
</organism>